<gene>
    <name evidence="1" type="ORF">RCO7_05957</name>
</gene>
<dbReference type="PANTHER" id="PTHR38791:SF5">
    <property type="entry name" value="TRANSCRIPTION FACTOR DBAG-RELATED"/>
    <property type="match status" value="1"/>
</dbReference>
<comment type="caution">
    <text evidence="1">The sequence shown here is derived from an EMBL/GenBank/DDBJ whole genome shotgun (WGS) entry which is preliminary data.</text>
</comment>
<dbReference type="InParanoid" id="A0A1E1KX66"/>
<evidence type="ECO:0000313" key="1">
    <source>
        <dbReference type="EMBL" id="CZT02826.1"/>
    </source>
</evidence>
<organism evidence="1 2">
    <name type="scientific">Rhynchosporium graminicola</name>
    <dbReference type="NCBI Taxonomy" id="2792576"/>
    <lineage>
        <taxon>Eukaryota</taxon>
        <taxon>Fungi</taxon>
        <taxon>Dikarya</taxon>
        <taxon>Ascomycota</taxon>
        <taxon>Pezizomycotina</taxon>
        <taxon>Leotiomycetes</taxon>
        <taxon>Helotiales</taxon>
        <taxon>Ploettnerulaceae</taxon>
        <taxon>Rhynchosporium</taxon>
    </lineage>
</organism>
<dbReference type="Proteomes" id="UP000178129">
    <property type="component" value="Unassembled WGS sequence"/>
</dbReference>
<sequence length="470" mass="51676">MKFVNYAAKGACNASSQSLPLITVSPSNSTDDEALNWESIEDQARKEFFKDYCIYSPNQDLSRGYLSGLPAMTRRAGPSSDVAKACTTISLASLGSKSGDPRISQRGQSLHTSLLRSFSLSISAGDTFISVESLITATLLGLHEIIINTDTTNGAHIAHAQGVSAILTSETSPFDLMCGGKLFKATTQDLVDASSTWRVKLSNWQHTPPDPQKVASRLSILCTPLSRHGAVPIDEIFARTEPLYIRATSLLARKATLDELYSVKRDAENLKDEYNQWEASLPEEWLPRVVGIIDSSGDETSRPQVGYWPGPVTSYHDPYIATIWNAYRKARLLVINIIMSCYDRICTFPEHEEIDPAIFTEIAELSAGIVSSVPFVLSANTHAFLDSVGSNKPLVPGRPIGGLLIMHTLYIISVLPIVDRKIQRYLRGCLTWIGKHMKIGQAVILSQCVTNDLFDYVTEAHVLIWAGMLI</sequence>
<dbReference type="EMBL" id="FJUW01000026">
    <property type="protein sequence ID" value="CZT02826.1"/>
    <property type="molecule type" value="Genomic_DNA"/>
</dbReference>
<protein>
    <submittedName>
        <fullName evidence="1">Uncharacterized protein</fullName>
    </submittedName>
</protein>
<keyword evidence="2" id="KW-1185">Reference proteome</keyword>
<proteinExistence type="predicted"/>
<dbReference type="PANTHER" id="PTHR38791">
    <property type="entry name" value="ZN(II)2CYS6 TRANSCRIPTION FACTOR (EUROFUNG)-RELATED-RELATED"/>
    <property type="match status" value="1"/>
</dbReference>
<reference evidence="2" key="1">
    <citation type="submission" date="2016-03" db="EMBL/GenBank/DDBJ databases">
        <authorList>
            <person name="Ploux O."/>
        </authorList>
    </citation>
    <scope>NUCLEOTIDE SEQUENCE [LARGE SCALE GENOMIC DNA]</scope>
    <source>
        <strain evidence="2">UK7</strain>
    </source>
</reference>
<accession>A0A1E1KX66</accession>
<name>A0A1E1KX66_9HELO</name>
<dbReference type="STRING" id="914237.A0A1E1KX66"/>
<dbReference type="AlphaFoldDB" id="A0A1E1KX66"/>
<evidence type="ECO:0000313" key="2">
    <source>
        <dbReference type="Proteomes" id="UP000178129"/>
    </source>
</evidence>
<dbReference type="InterPro" id="IPR053175">
    <property type="entry name" value="DHMBA_Reg_Transcription_Factor"/>
</dbReference>